<evidence type="ECO:0000313" key="2">
    <source>
        <dbReference type="Proteomes" id="UP000008063"/>
    </source>
</evidence>
<proteinExistence type="predicted"/>
<dbReference type="HOGENOM" id="CLU_2639619_0_0_1"/>
<dbReference type="AlphaFoldDB" id="F8PTY3"/>
<evidence type="ECO:0000313" key="1">
    <source>
        <dbReference type="EMBL" id="EGN99608.1"/>
    </source>
</evidence>
<name>F8PTY3_SERL3</name>
<accession>F8PTY3</accession>
<reference evidence="2" key="1">
    <citation type="journal article" date="2011" name="Science">
        <title>The plant cell wall-decomposing machinery underlies the functional diversity of forest fungi.</title>
        <authorList>
            <person name="Eastwood D.C."/>
            <person name="Floudas D."/>
            <person name="Binder M."/>
            <person name="Majcherczyk A."/>
            <person name="Schneider P."/>
            <person name="Aerts A."/>
            <person name="Asiegbu F.O."/>
            <person name="Baker S.E."/>
            <person name="Barry K."/>
            <person name="Bendiksby M."/>
            <person name="Blumentritt M."/>
            <person name="Coutinho P.M."/>
            <person name="Cullen D."/>
            <person name="de Vries R.P."/>
            <person name="Gathman A."/>
            <person name="Goodell B."/>
            <person name="Henrissat B."/>
            <person name="Ihrmark K."/>
            <person name="Kauserud H."/>
            <person name="Kohler A."/>
            <person name="LaButti K."/>
            <person name="Lapidus A."/>
            <person name="Lavin J.L."/>
            <person name="Lee Y.-H."/>
            <person name="Lindquist E."/>
            <person name="Lilly W."/>
            <person name="Lucas S."/>
            <person name="Morin E."/>
            <person name="Murat C."/>
            <person name="Oguiza J.A."/>
            <person name="Park J."/>
            <person name="Pisabarro A.G."/>
            <person name="Riley R."/>
            <person name="Rosling A."/>
            <person name="Salamov A."/>
            <person name="Schmidt O."/>
            <person name="Schmutz J."/>
            <person name="Skrede I."/>
            <person name="Stenlid J."/>
            <person name="Wiebenga A."/>
            <person name="Xie X."/>
            <person name="Kuees U."/>
            <person name="Hibbett D.S."/>
            <person name="Hoffmeister D."/>
            <person name="Hoegberg N."/>
            <person name="Martin F."/>
            <person name="Grigoriev I.V."/>
            <person name="Watkinson S.C."/>
        </authorList>
    </citation>
    <scope>NUCLEOTIDE SEQUENCE [LARGE SCALE GENOMIC DNA]</scope>
    <source>
        <strain evidence="2">strain S7.3</strain>
    </source>
</reference>
<gene>
    <name evidence="1" type="ORF">SERLA73DRAFT_121741</name>
</gene>
<sequence>MYRRKESEGSLCLVSFSFLRLPKLDVVGRRCCIIPTQVSSHYRLTLELGTLRFGTRGRAFKWTEQHQVLYSQVATLA</sequence>
<organism evidence="2">
    <name type="scientific">Serpula lacrymans var. lacrymans (strain S7.3)</name>
    <name type="common">Dry rot fungus</name>
    <dbReference type="NCBI Taxonomy" id="936435"/>
    <lineage>
        <taxon>Eukaryota</taxon>
        <taxon>Fungi</taxon>
        <taxon>Dikarya</taxon>
        <taxon>Basidiomycota</taxon>
        <taxon>Agaricomycotina</taxon>
        <taxon>Agaricomycetes</taxon>
        <taxon>Agaricomycetidae</taxon>
        <taxon>Boletales</taxon>
        <taxon>Coniophorineae</taxon>
        <taxon>Serpulaceae</taxon>
        <taxon>Serpula</taxon>
    </lineage>
</organism>
<protein>
    <submittedName>
        <fullName evidence="1">Uncharacterized protein</fullName>
    </submittedName>
</protein>
<dbReference type="EMBL" id="GL945479">
    <property type="protein sequence ID" value="EGN99608.1"/>
    <property type="molecule type" value="Genomic_DNA"/>
</dbReference>
<dbReference type="InParanoid" id="F8PTY3"/>
<keyword evidence="2" id="KW-1185">Reference proteome</keyword>
<dbReference type="Proteomes" id="UP000008063">
    <property type="component" value="Unassembled WGS sequence"/>
</dbReference>